<evidence type="ECO:0000256" key="5">
    <source>
        <dbReference type="ARBA" id="ARBA00022490"/>
    </source>
</evidence>
<feature type="compositionally biased region" description="Polar residues" evidence="13">
    <location>
        <begin position="180"/>
        <end position="190"/>
    </location>
</feature>
<comment type="subcellular location">
    <subcellularLocation>
        <location evidence="2">Cytoplasm</location>
    </subcellularLocation>
    <subcellularLocation>
        <location evidence="1">Nucleus</location>
    </subcellularLocation>
</comment>
<feature type="region of interest" description="Disordered" evidence="13">
    <location>
        <begin position="732"/>
        <end position="773"/>
    </location>
</feature>
<dbReference type="GO" id="GO:0006397">
    <property type="term" value="P:mRNA processing"/>
    <property type="evidence" value="ECO:0007669"/>
    <property type="project" value="UniProtKB-KW"/>
</dbReference>
<evidence type="ECO:0000259" key="14">
    <source>
        <dbReference type="Pfam" id="PF09405"/>
    </source>
</evidence>
<evidence type="ECO:0000256" key="6">
    <source>
        <dbReference type="ARBA" id="ARBA00022664"/>
    </source>
</evidence>
<keyword evidence="4" id="KW-0813">Transport</keyword>
<feature type="compositionally biased region" description="Acidic residues" evidence="13">
    <location>
        <begin position="32"/>
        <end position="63"/>
    </location>
</feature>
<evidence type="ECO:0000256" key="13">
    <source>
        <dbReference type="SAM" id="MobiDB-lite"/>
    </source>
</evidence>
<dbReference type="GO" id="GO:0008380">
    <property type="term" value="P:RNA splicing"/>
    <property type="evidence" value="ECO:0007669"/>
    <property type="project" value="UniProtKB-KW"/>
</dbReference>
<evidence type="ECO:0000256" key="4">
    <source>
        <dbReference type="ARBA" id="ARBA00022448"/>
    </source>
</evidence>
<evidence type="ECO:0000256" key="1">
    <source>
        <dbReference type="ARBA" id="ARBA00004123"/>
    </source>
</evidence>
<feature type="compositionally biased region" description="Polar residues" evidence="13">
    <location>
        <begin position="651"/>
        <end position="662"/>
    </location>
</feature>
<dbReference type="GO" id="GO:0000184">
    <property type="term" value="P:nuclear-transcribed mRNA catabolic process, nonsense-mediated decay"/>
    <property type="evidence" value="ECO:0007669"/>
    <property type="project" value="UniProtKB-KW"/>
</dbReference>
<evidence type="ECO:0000313" key="16">
    <source>
        <dbReference type="Proteomes" id="UP000613177"/>
    </source>
</evidence>
<feature type="domain" description="Btz" evidence="14">
    <location>
        <begin position="105"/>
        <end position="222"/>
    </location>
</feature>
<evidence type="ECO:0000256" key="11">
    <source>
        <dbReference type="ARBA" id="ARBA00023187"/>
    </source>
</evidence>
<name>A0A8H7SS57_9FUNG</name>
<keyword evidence="5" id="KW-0963">Cytoplasm</keyword>
<feature type="compositionally biased region" description="Basic and acidic residues" evidence="13">
    <location>
        <begin position="563"/>
        <end position="572"/>
    </location>
</feature>
<evidence type="ECO:0000256" key="2">
    <source>
        <dbReference type="ARBA" id="ARBA00004496"/>
    </source>
</evidence>
<feature type="region of interest" description="Disordered" evidence="13">
    <location>
        <begin position="238"/>
        <end position="272"/>
    </location>
</feature>
<feature type="region of interest" description="Disordered" evidence="13">
    <location>
        <begin position="1"/>
        <end position="112"/>
    </location>
</feature>
<feature type="compositionally biased region" description="Polar residues" evidence="13">
    <location>
        <begin position="431"/>
        <end position="450"/>
    </location>
</feature>
<reference evidence="15" key="1">
    <citation type="submission" date="2021-01" db="EMBL/GenBank/DDBJ databases">
        <title>Metabolic potential, ecology and presence of endohyphal bacteria is reflected in genomic diversity of Mucoromycotina.</title>
        <authorList>
            <person name="Muszewska A."/>
            <person name="Okrasinska A."/>
            <person name="Steczkiewicz K."/>
            <person name="Drgas O."/>
            <person name="Orlowska M."/>
            <person name="Perlinska-Lenart U."/>
            <person name="Aleksandrzak-Piekarczyk T."/>
            <person name="Szatraj K."/>
            <person name="Zielenkiewicz U."/>
            <person name="Pilsyk S."/>
            <person name="Malc E."/>
            <person name="Mieczkowski P."/>
            <person name="Kruszewska J.S."/>
            <person name="Biernat P."/>
            <person name="Pawlowska J."/>
        </authorList>
    </citation>
    <scope>NUCLEOTIDE SEQUENCE</scope>
    <source>
        <strain evidence="15">WA0000018081</strain>
    </source>
</reference>
<dbReference type="AlphaFoldDB" id="A0A8H7SS57"/>
<proteinExistence type="inferred from homology"/>
<feature type="region of interest" description="Disordered" evidence="13">
    <location>
        <begin position="920"/>
        <end position="960"/>
    </location>
</feature>
<feature type="region of interest" description="Disordered" evidence="13">
    <location>
        <begin position="426"/>
        <end position="577"/>
    </location>
</feature>
<evidence type="ECO:0000313" key="15">
    <source>
        <dbReference type="EMBL" id="KAG2234116.1"/>
    </source>
</evidence>
<dbReference type="InterPro" id="IPR018545">
    <property type="entry name" value="Btz_dom"/>
</dbReference>
<feature type="compositionally biased region" description="Acidic residues" evidence="13">
    <location>
        <begin position="13"/>
        <end position="24"/>
    </location>
</feature>
<evidence type="ECO:0000256" key="12">
    <source>
        <dbReference type="ARBA" id="ARBA00023242"/>
    </source>
</evidence>
<feature type="compositionally biased region" description="Basic and acidic residues" evidence="13">
    <location>
        <begin position="64"/>
        <end position="102"/>
    </location>
</feature>
<keyword evidence="9" id="KW-0694">RNA-binding</keyword>
<dbReference type="GO" id="GO:0006417">
    <property type="term" value="P:regulation of translation"/>
    <property type="evidence" value="ECO:0007669"/>
    <property type="project" value="UniProtKB-KW"/>
</dbReference>
<dbReference type="EMBL" id="JAEPRE010000061">
    <property type="protein sequence ID" value="KAG2234116.1"/>
    <property type="molecule type" value="Genomic_DNA"/>
</dbReference>
<dbReference type="GO" id="GO:0051028">
    <property type="term" value="P:mRNA transport"/>
    <property type="evidence" value="ECO:0007669"/>
    <property type="project" value="UniProtKB-KW"/>
</dbReference>
<keyword evidence="7" id="KW-0509">mRNA transport</keyword>
<accession>A0A8H7SS57</accession>
<evidence type="ECO:0000256" key="9">
    <source>
        <dbReference type="ARBA" id="ARBA00022884"/>
    </source>
</evidence>
<evidence type="ECO:0000256" key="7">
    <source>
        <dbReference type="ARBA" id="ARBA00022816"/>
    </source>
</evidence>
<feature type="compositionally biased region" description="Polar residues" evidence="13">
    <location>
        <begin position="920"/>
        <end position="930"/>
    </location>
</feature>
<feature type="compositionally biased region" description="Basic residues" evidence="13">
    <location>
        <begin position="238"/>
        <end position="250"/>
    </location>
</feature>
<feature type="compositionally biased region" description="Basic and acidic residues" evidence="13">
    <location>
        <begin position="631"/>
        <end position="648"/>
    </location>
</feature>
<organism evidence="15 16">
    <name type="scientific">Thamnidium elegans</name>
    <dbReference type="NCBI Taxonomy" id="101142"/>
    <lineage>
        <taxon>Eukaryota</taxon>
        <taxon>Fungi</taxon>
        <taxon>Fungi incertae sedis</taxon>
        <taxon>Mucoromycota</taxon>
        <taxon>Mucoromycotina</taxon>
        <taxon>Mucoromycetes</taxon>
        <taxon>Mucorales</taxon>
        <taxon>Mucorineae</taxon>
        <taxon>Mucoraceae</taxon>
        <taxon>Thamnidium</taxon>
    </lineage>
</organism>
<feature type="region of interest" description="Disordered" evidence="13">
    <location>
        <begin position="158"/>
        <end position="195"/>
    </location>
</feature>
<keyword evidence="11" id="KW-0508">mRNA splicing</keyword>
<feature type="compositionally biased region" description="Polar residues" evidence="13">
    <location>
        <begin position="950"/>
        <end position="960"/>
    </location>
</feature>
<keyword evidence="8" id="KW-0810">Translation regulation</keyword>
<feature type="compositionally biased region" description="Basic and acidic residues" evidence="13">
    <location>
        <begin position="511"/>
        <end position="523"/>
    </location>
</feature>
<comment type="caution">
    <text evidence="15">The sequence shown here is derived from an EMBL/GenBank/DDBJ whole genome shotgun (WGS) entry which is preliminary data.</text>
</comment>
<feature type="compositionally biased region" description="Polar residues" evidence="13">
    <location>
        <begin position="745"/>
        <end position="764"/>
    </location>
</feature>
<dbReference type="GO" id="GO:0005737">
    <property type="term" value="C:cytoplasm"/>
    <property type="evidence" value="ECO:0007669"/>
    <property type="project" value="UniProtKB-SubCell"/>
</dbReference>
<dbReference type="GO" id="GO:0003729">
    <property type="term" value="F:mRNA binding"/>
    <property type="evidence" value="ECO:0007669"/>
    <property type="project" value="InterPro"/>
</dbReference>
<protein>
    <recommendedName>
        <fullName evidence="14">Btz domain-containing protein</fullName>
    </recommendedName>
</protein>
<keyword evidence="12" id="KW-0539">Nucleus</keyword>
<feature type="region of interest" description="Disordered" evidence="13">
    <location>
        <begin position="608"/>
        <end position="706"/>
    </location>
</feature>
<evidence type="ECO:0000256" key="10">
    <source>
        <dbReference type="ARBA" id="ARBA00023161"/>
    </source>
</evidence>
<comment type="similarity">
    <text evidence="3">Belongs to the CASC3 family.</text>
</comment>
<dbReference type="Proteomes" id="UP000613177">
    <property type="component" value="Unassembled WGS sequence"/>
</dbReference>
<gene>
    <name evidence="15" type="ORF">INT48_000293</name>
</gene>
<dbReference type="Pfam" id="PF09405">
    <property type="entry name" value="Btz"/>
    <property type="match status" value="1"/>
</dbReference>
<keyword evidence="16" id="KW-1185">Reference proteome</keyword>
<dbReference type="GO" id="GO:0035145">
    <property type="term" value="C:exon-exon junction complex"/>
    <property type="evidence" value="ECO:0007669"/>
    <property type="project" value="InterPro"/>
</dbReference>
<keyword evidence="10" id="KW-0866">Nonsense-mediated mRNA decay</keyword>
<feature type="compositionally biased region" description="Polar residues" evidence="13">
    <location>
        <begin position="540"/>
        <end position="550"/>
    </location>
</feature>
<keyword evidence="6" id="KW-0507">mRNA processing</keyword>
<evidence type="ECO:0000256" key="3">
    <source>
        <dbReference type="ARBA" id="ARBA00009548"/>
    </source>
</evidence>
<evidence type="ECO:0000256" key="8">
    <source>
        <dbReference type="ARBA" id="ARBA00022845"/>
    </source>
</evidence>
<sequence>MSRLLQTRRGYDSEEDLTNSEDDSLGSYSTGEENETDSELEVTDSEYDSDSEEETGNQEVEQLEEPHVEEEKVETVVIQPKDEPKVHVNEGSKDEKENEDIKLPAAEDSIPTEEIQYEMIKEKRIQEHREYRRKLAEDPSFVPYVGLFWSHDDRYREDSFAETRPASSSEASSKPHFNPNPHQTKSNYDQNMDPLMYKKWDHSGYEEILREEEANERRRRNMSELDDQTEIKSYTHKHNFSQRGRGHRGGRGGYQNNGHRQHRPKDNWPDLNSSTKIAKVVENNSWANVTPETLQEHGKITVDSTTVAEDILVDVATAPVINNKPVVSAWGSVDRLQESETLGNAVTVETQIQQPTNHVSHPKKSPVLKNDYKDSNEVAESDGWGAVTQPDWKSIETTVQQDWKSIETQDWNANSTSWVEISQPAVDKQSTHLTQSKHTSSRPVDSNNWGKNPATKNEIPIEEKASSSWAKMSANAPPEKPFIKPSFQNKYESNDKPRHRSYKNMSGNFIRNEDQNLKEDKPWDPSAESSGWSTPVAEVKTQTTESTNGWGESKVTESNIGWEETKVTESKDGNGWGEAATKKVGVVSWDTEKPVEKPVVQVTDVSVASTTTSRNASPAIVESSPSWTVEEQPKARRMGWEDQPKTRADGWSTSQSNISIDWNSDKKANQARFNYNKEPKKSRGYFSQKTEVPSPPVVEEEYQLDDEDSDVEIILEADEEPDWVKNEQILGMTAPKEKESPIVKSYSSSPQPEVNLRKNNNTNYKPRRHFDDNWRQRDEVNSDVDEQQQQQQHQSHNVPMYYPQPHHQLNGGNITYLPMIPNGSNGSPMYAMPYPMGMPSSPVAVSTSPNNSVGGDSSPHMNPNTKFYPPFIHGPNGLQLPPGYEANGMVYYGMDPSAMYTSAPPQPYYYYAPMPATTGPMYSSHRSSPNHPEEQDEEDGWGPLPDVEEQWNTINHTSLH</sequence>